<gene>
    <name evidence="8" type="primary">hemZ</name>
    <name evidence="8" type="ORF">SCFA_890037</name>
</gene>
<evidence type="ECO:0000256" key="6">
    <source>
        <dbReference type="ARBA" id="ARBA00023014"/>
    </source>
</evidence>
<dbReference type="GO" id="GO:0051989">
    <property type="term" value="F:coproporphyrinogen dehydrogenase activity"/>
    <property type="evidence" value="ECO:0007669"/>
    <property type="project" value="UniProtKB-EC"/>
</dbReference>
<dbReference type="SFLD" id="SFLDG01086">
    <property type="entry name" value="elongater_protein-like"/>
    <property type="match status" value="1"/>
</dbReference>
<dbReference type="Pfam" id="PF04055">
    <property type="entry name" value="Radical_SAM"/>
    <property type="match status" value="1"/>
</dbReference>
<dbReference type="SUPFAM" id="SSF102114">
    <property type="entry name" value="Radical SAM enzymes"/>
    <property type="match status" value="1"/>
</dbReference>
<dbReference type="PANTHER" id="PTHR11135">
    <property type="entry name" value="HISTONE ACETYLTRANSFERASE-RELATED"/>
    <property type="match status" value="1"/>
</dbReference>
<dbReference type="EC" id="1.3.98.3" evidence="8"/>
<organism evidence="8">
    <name type="scientific">anaerobic digester metagenome</name>
    <dbReference type="NCBI Taxonomy" id="1263854"/>
    <lineage>
        <taxon>unclassified sequences</taxon>
        <taxon>metagenomes</taxon>
        <taxon>ecological metagenomes</taxon>
    </lineage>
</organism>
<keyword evidence="5" id="KW-0408">Iron</keyword>
<dbReference type="InterPro" id="IPR007197">
    <property type="entry name" value="rSAM"/>
</dbReference>
<accession>A0A485M598</accession>
<sequence length="305" mass="34303">MIQPPYRTFSSFLRERFGQRVQKITLDAGLSCPHRDSAKRGGCIYCNARGSGTGAFSCGISLKSQIETQMDAMARRYKAKAFIAYFQSYSNTHADIYTLKALYDAILPYTRIVGLAIGTRPDCIDEDKLKLISSYAPDRLVWMEYGLQSASDRTLELINRGHDVETFSRAVGLTSTFGLRICAHVIIGLPGEDMDDFLATARLVSSLPVTDIKIHMLYIAKGTSLEHLYREGRYTPMDRESYAQAAACFIAHLREDIVVQRITGDPHEDELVAPSWVLDKRQVLDAVHREMERKGLRQGSRYSSS</sequence>
<evidence type="ECO:0000313" key="8">
    <source>
        <dbReference type="EMBL" id="VFU18706.1"/>
    </source>
</evidence>
<protein>
    <submittedName>
        <fullName evidence="8">Oxygen-independent coproporphyrinogen-III oxidase 2</fullName>
        <ecNumber evidence="8">1.3.98.3</ecNumber>
    </submittedName>
</protein>
<dbReference type="GO" id="GO:0051539">
    <property type="term" value="F:4 iron, 4 sulfur cluster binding"/>
    <property type="evidence" value="ECO:0007669"/>
    <property type="project" value="UniProtKB-KW"/>
</dbReference>
<dbReference type="PANTHER" id="PTHR11135:SF1">
    <property type="entry name" value="PROTEIN YHCC"/>
    <property type="match status" value="1"/>
</dbReference>
<evidence type="ECO:0000256" key="5">
    <source>
        <dbReference type="ARBA" id="ARBA00023004"/>
    </source>
</evidence>
<feature type="domain" description="Radical SAM core" evidence="7">
    <location>
        <begin position="16"/>
        <end position="265"/>
    </location>
</feature>
<dbReference type="NCBIfam" id="TIGR01212">
    <property type="entry name" value="TIGR01212 family radical SAM protein"/>
    <property type="match status" value="1"/>
</dbReference>
<dbReference type="Pfam" id="PF16199">
    <property type="entry name" value="Radical_SAM_C"/>
    <property type="match status" value="1"/>
</dbReference>
<dbReference type="InterPro" id="IPR039661">
    <property type="entry name" value="ELP3"/>
</dbReference>
<dbReference type="Gene3D" id="3.80.30.20">
    <property type="entry name" value="tm_1862 like domain"/>
    <property type="match status" value="1"/>
</dbReference>
<evidence type="ECO:0000256" key="2">
    <source>
        <dbReference type="ARBA" id="ARBA00022485"/>
    </source>
</evidence>
<evidence type="ECO:0000256" key="1">
    <source>
        <dbReference type="ARBA" id="ARBA00001966"/>
    </source>
</evidence>
<proteinExistence type="predicted"/>
<keyword evidence="2" id="KW-0004">4Fe-4S</keyword>
<dbReference type="CDD" id="cd01335">
    <property type="entry name" value="Radical_SAM"/>
    <property type="match status" value="1"/>
</dbReference>
<keyword evidence="8" id="KW-0560">Oxidoreductase</keyword>
<dbReference type="AlphaFoldDB" id="A0A485M598"/>
<dbReference type="InterPro" id="IPR023404">
    <property type="entry name" value="rSAM_horseshoe"/>
</dbReference>
<dbReference type="PROSITE" id="PS51918">
    <property type="entry name" value="RADICAL_SAM"/>
    <property type="match status" value="1"/>
</dbReference>
<reference evidence="8" key="1">
    <citation type="submission" date="2019-03" db="EMBL/GenBank/DDBJ databases">
        <authorList>
            <person name="Hao L."/>
        </authorList>
    </citation>
    <scope>NUCLEOTIDE SEQUENCE</scope>
</reference>
<keyword evidence="4" id="KW-0479">Metal-binding</keyword>
<keyword evidence="3" id="KW-0949">S-adenosyl-L-methionine</keyword>
<comment type="cofactor">
    <cofactor evidence="1">
        <name>[4Fe-4S] cluster</name>
        <dbReference type="ChEBI" id="CHEBI:49883"/>
    </cofactor>
</comment>
<dbReference type="SMART" id="SM00729">
    <property type="entry name" value="Elp3"/>
    <property type="match status" value="1"/>
</dbReference>
<dbReference type="SFLD" id="SFLDG01091">
    <property type="entry name" value="uncharacterized_CHP01210-like"/>
    <property type="match status" value="1"/>
</dbReference>
<dbReference type="SFLD" id="SFLDS00029">
    <property type="entry name" value="Radical_SAM"/>
    <property type="match status" value="1"/>
</dbReference>
<dbReference type="InterPro" id="IPR005911">
    <property type="entry name" value="YhcC-like"/>
</dbReference>
<evidence type="ECO:0000256" key="3">
    <source>
        <dbReference type="ARBA" id="ARBA00022691"/>
    </source>
</evidence>
<name>A0A485M598_9ZZZZ</name>
<dbReference type="InterPro" id="IPR058240">
    <property type="entry name" value="rSAM_sf"/>
</dbReference>
<keyword evidence="6" id="KW-0411">Iron-sulfur</keyword>
<evidence type="ECO:0000256" key="4">
    <source>
        <dbReference type="ARBA" id="ARBA00022723"/>
    </source>
</evidence>
<dbReference type="EMBL" id="CAADRM010000157">
    <property type="protein sequence ID" value="VFU18706.1"/>
    <property type="molecule type" value="Genomic_DNA"/>
</dbReference>
<dbReference type="InterPro" id="IPR032432">
    <property type="entry name" value="Radical_SAM_C"/>
</dbReference>
<evidence type="ECO:0000259" key="7">
    <source>
        <dbReference type="PROSITE" id="PS51918"/>
    </source>
</evidence>
<dbReference type="InterPro" id="IPR006638">
    <property type="entry name" value="Elp3/MiaA/NifB-like_rSAM"/>
</dbReference>
<dbReference type="GO" id="GO:0046872">
    <property type="term" value="F:metal ion binding"/>
    <property type="evidence" value="ECO:0007669"/>
    <property type="project" value="UniProtKB-KW"/>
</dbReference>